<evidence type="ECO:0000313" key="3">
    <source>
        <dbReference type="Proteomes" id="UP000789405"/>
    </source>
</evidence>
<evidence type="ECO:0000313" key="2">
    <source>
        <dbReference type="EMBL" id="CAG8647126.1"/>
    </source>
</evidence>
<protein>
    <submittedName>
        <fullName evidence="2">26106_t:CDS:1</fullName>
    </submittedName>
</protein>
<keyword evidence="3" id="KW-1185">Reference proteome</keyword>
<dbReference type="OrthoDB" id="432528at2759"/>
<feature type="transmembrane region" description="Helical" evidence="1">
    <location>
        <begin position="127"/>
        <end position="147"/>
    </location>
</feature>
<dbReference type="Proteomes" id="UP000789405">
    <property type="component" value="Unassembled WGS sequence"/>
</dbReference>
<evidence type="ECO:0000256" key="1">
    <source>
        <dbReference type="SAM" id="Phobius"/>
    </source>
</evidence>
<comment type="caution">
    <text evidence="2">The sequence shown here is derived from an EMBL/GenBank/DDBJ whole genome shotgun (WGS) entry which is preliminary data.</text>
</comment>
<dbReference type="AlphaFoldDB" id="A0A9N9DTL7"/>
<accession>A0A9N9DTL7</accession>
<dbReference type="Gene3D" id="2.120.10.80">
    <property type="entry name" value="Kelch-type beta propeller"/>
    <property type="match status" value="1"/>
</dbReference>
<name>A0A9N9DTL7_9GLOM</name>
<proteinExistence type="predicted"/>
<organism evidence="2 3">
    <name type="scientific">Dentiscutata erythropus</name>
    <dbReference type="NCBI Taxonomy" id="1348616"/>
    <lineage>
        <taxon>Eukaryota</taxon>
        <taxon>Fungi</taxon>
        <taxon>Fungi incertae sedis</taxon>
        <taxon>Mucoromycota</taxon>
        <taxon>Glomeromycotina</taxon>
        <taxon>Glomeromycetes</taxon>
        <taxon>Diversisporales</taxon>
        <taxon>Gigasporaceae</taxon>
        <taxon>Dentiscutata</taxon>
    </lineage>
</organism>
<dbReference type="SUPFAM" id="SSF50965">
    <property type="entry name" value="Galactose oxidase, central domain"/>
    <property type="match status" value="1"/>
</dbReference>
<dbReference type="InterPro" id="IPR011043">
    <property type="entry name" value="Gal_Oxase/kelch_b-propeller"/>
</dbReference>
<keyword evidence="1" id="KW-1133">Transmembrane helix</keyword>
<dbReference type="InterPro" id="IPR015915">
    <property type="entry name" value="Kelch-typ_b-propeller"/>
</dbReference>
<reference evidence="2" key="1">
    <citation type="submission" date="2021-06" db="EMBL/GenBank/DDBJ databases">
        <authorList>
            <person name="Kallberg Y."/>
            <person name="Tangrot J."/>
            <person name="Rosling A."/>
        </authorList>
    </citation>
    <scope>NUCLEOTIDE SEQUENCE</scope>
    <source>
        <strain evidence="2">MA453B</strain>
    </source>
</reference>
<gene>
    <name evidence="2" type="ORF">DERYTH_LOCUS9982</name>
</gene>
<keyword evidence="1" id="KW-0812">Transmembrane</keyword>
<dbReference type="EMBL" id="CAJVPY010005626">
    <property type="protein sequence ID" value="CAG8647126.1"/>
    <property type="molecule type" value="Genomic_DNA"/>
</dbReference>
<keyword evidence="1" id="KW-0472">Membrane</keyword>
<sequence>MNETASGDYIEGRGFHSAVLARDSKIIIYGGSISNKAKAVTPVLAMLDINIYPFRWTNLNNFTVDAPSPSLTCHSATLYDDFMIITLGRFTVYNIEVLNNKTYIFDTLNYKWVKKLNRRNQLTPLKIFAIVISAVVLFAAIVLMVVFRWKRKVGIQDDRLSNF</sequence>